<keyword evidence="1" id="KW-0812">Transmembrane</keyword>
<evidence type="ECO:0000313" key="3">
    <source>
        <dbReference type="Proteomes" id="UP000245390"/>
    </source>
</evidence>
<dbReference type="GO" id="GO:0010468">
    <property type="term" value="P:regulation of gene expression"/>
    <property type="evidence" value="ECO:0007669"/>
    <property type="project" value="InterPro"/>
</dbReference>
<keyword evidence="1" id="KW-1133">Transmembrane helix</keyword>
<feature type="transmembrane region" description="Helical" evidence="1">
    <location>
        <begin position="286"/>
        <end position="311"/>
    </location>
</feature>
<dbReference type="PANTHER" id="PTHR38457">
    <property type="entry name" value="REGULATOR ABRB-RELATED"/>
    <property type="match status" value="1"/>
</dbReference>
<dbReference type="PANTHER" id="PTHR38457:SF1">
    <property type="entry name" value="REGULATOR ABRB-RELATED"/>
    <property type="match status" value="1"/>
</dbReference>
<proteinExistence type="predicted"/>
<dbReference type="InterPro" id="IPR017516">
    <property type="entry name" value="AbrB_dup"/>
</dbReference>
<feature type="transmembrane region" description="Helical" evidence="1">
    <location>
        <begin position="155"/>
        <end position="172"/>
    </location>
</feature>
<dbReference type="EMBL" id="QGGV01000003">
    <property type="protein sequence ID" value="PWK56890.1"/>
    <property type="molecule type" value="Genomic_DNA"/>
</dbReference>
<dbReference type="AlphaFoldDB" id="A0A316GB41"/>
<feature type="transmembrane region" description="Helical" evidence="1">
    <location>
        <begin position="118"/>
        <end position="135"/>
    </location>
</feature>
<protein>
    <recommendedName>
        <fullName evidence="4">AbrB family transcriptional regulator</fullName>
    </recommendedName>
</protein>
<gene>
    <name evidence="2" type="ORF">C8D95_103124</name>
</gene>
<keyword evidence="3" id="KW-1185">Reference proteome</keyword>
<sequence length="314" mass="32985">MLGAMVFVTIAAMIRVPVEAPATLRKIMVPILGVMLGSGFHPGLFDHVNDWLLTFAVLPFFVGTAFAGAFAFYRFVGKYDMVTAYFASAPGGLNDMMILGGEAGGDERRIALAHASRIFIVVTGVVFFYAFVLDVRTTGSSRPYLGFSAVSLRDLGILLACAVVGATLAPRLRLPAPQILGPMILSALVHLTGFSQTPPPTPAVNAAQLVIGTVVGCRFAGAALREVVHDLALALGASTAMLSVALVSAFAIQALTNTEADAAFLAFSPGGLPEMSLLALSLDADVAYVATMHIIRITIVIAMAPIVFRLFGKR</sequence>
<dbReference type="Proteomes" id="UP000245390">
    <property type="component" value="Unassembled WGS sequence"/>
</dbReference>
<keyword evidence="1" id="KW-0472">Membrane</keyword>
<reference evidence="2 3" key="1">
    <citation type="submission" date="2018-05" db="EMBL/GenBank/DDBJ databases">
        <title>Genomic Encyclopedia of Type Strains, Phase IV (KMG-IV): sequencing the most valuable type-strain genomes for metagenomic binning, comparative biology and taxonomic classification.</title>
        <authorList>
            <person name="Goeker M."/>
        </authorList>
    </citation>
    <scope>NUCLEOTIDE SEQUENCE [LARGE SCALE GENOMIC DNA]</scope>
    <source>
        <strain evidence="2 3">DSM 103371</strain>
    </source>
</reference>
<evidence type="ECO:0000256" key="1">
    <source>
        <dbReference type="SAM" id="Phobius"/>
    </source>
</evidence>
<name>A0A316GB41_9RHOB</name>
<feature type="transmembrane region" description="Helical" evidence="1">
    <location>
        <begin position="231"/>
        <end position="255"/>
    </location>
</feature>
<feature type="transmembrane region" description="Helical" evidence="1">
    <location>
        <begin position="51"/>
        <end position="73"/>
    </location>
</feature>
<accession>A0A316GB41</accession>
<dbReference type="PIRSF" id="PIRSF038991">
    <property type="entry name" value="Protein_AbrB"/>
    <property type="match status" value="1"/>
</dbReference>
<comment type="caution">
    <text evidence="2">The sequence shown here is derived from an EMBL/GenBank/DDBJ whole genome shotgun (WGS) entry which is preliminary data.</text>
</comment>
<dbReference type="NCBIfam" id="TIGR03082">
    <property type="entry name" value="Gneg_AbrB_dup"/>
    <property type="match status" value="1"/>
</dbReference>
<evidence type="ECO:0000313" key="2">
    <source>
        <dbReference type="EMBL" id="PWK56890.1"/>
    </source>
</evidence>
<dbReference type="GO" id="GO:0016020">
    <property type="term" value="C:membrane"/>
    <property type="evidence" value="ECO:0007669"/>
    <property type="project" value="InterPro"/>
</dbReference>
<dbReference type="Pfam" id="PF05145">
    <property type="entry name" value="AbrB"/>
    <property type="match status" value="1"/>
</dbReference>
<organism evidence="2 3">
    <name type="scientific">Silicimonas algicola</name>
    <dbReference type="NCBI Taxonomy" id="1826607"/>
    <lineage>
        <taxon>Bacteria</taxon>
        <taxon>Pseudomonadati</taxon>
        <taxon>Pseudomonadota</taxon>
        <taxon>Alphaproteobacteria</taxon>
        <taxon>Rhodobacterales</taxon>
        <taxon>Paracoccaceae</taxon>
    </lineage>
</organism>
<dbReference type="InterPro" id="IPR007820">
    <property type="entry name" value="AbrB_fam"/>
</dbReference>
<evidence type="ECO:0008006" key="4">
    <source>
        <dbReference type="Google" id="ProtNLM"/>
    </source>
</evidence>